<feature type="non-terminal residue" evidence="4">
    <location>
        <position position="1"/>
    </location>
</feature>
<feature type="compositionally biased region" description="Polar residues" evidence="2">
    <location>
        <begin position="253"/>
        <end position="291"/>
    </location>
</feature>
<feature type="domain" description="PH" evidence="3">
    <location>
        <begin position="130"/>
        <end position="242"/>
    </location>
</feature>
<dbReference type="GO" id="GO:0035591">
    <property type="term" value="F:signaling adaptor activity"/>
    <property type="evidence" value="ECO:0007669"/>
    <property type="project" value="TreeGrafter"/>
</dbReference>
<dbReference type="PANTHER" id="PTHR45960">
    <property type="entry name" value="GRB2-ASSOCIATED-BINDING PROTEIN"/>
    <property type="match status" value="1"/>
</dbReference>
<organism evidence="4 5">
    <name type="scientific">Polypterus senegalus</name>
    <name type="common">Senegal bichir</name>
    <dbReference type="NCBI Taxonomy" id="55291"/>
    <lineage>
        <taxon>Eukaryota</taxon>
        <taxon>Metazoa</taxon>
        <taxon>Chordata</taxon>
        <taxon>Craniata</taxon>
        <taxon>Vertebrata</taxon>
        <taxon>Euteleostomi</taxon>
        <taxon>Actinopterygii</taxon>
        <taxon>Polypteriformes</taxon>
        <taxon>Polypteridae</taxon>
        <taxon>Polypterus</taxon>
    </lineage>
</organism>
<dbReference type="SMART" id="SM00233">
    <property type="entry name" value="PH"/>
    <property type="match status" value="1"/>
</dbReference>
<feature type="region of interest" description="Disordered" evidence="2">
    <location>
        <begin position="586"/>
        <end position="605"/>
    </location>
</feature>
<dbReference type="GO" id="GO:0005737">
    <property type="term" value="C:cytoplasm"/>
    <property type="evidence" value="ECO:0007669"/>
    <property type="project" value="TreeGrafter"/>
</dbReference>
<evidence type="ECO:0000313" key="5">
    <source>
        <dbReference type="Proteomes" id="UP000886611"/>
    </source>
</evidence>
<dbReference type="InterPro" id="IPR046355">
    <property type="entry name" value="Gab1-4-like"/>
</dbReference>
<name>A0A8X8BRI8_POLSE</name>
<dbReference type="Pfam" id="PF00169">
    <property type="entry name" value="PH"/>
    <property type="match status" value="1"/>
</dbReference>
<dbReference type="SUPFAM" id="SSF50729">
    <property type="entry name" value="PH domain-like"/>
    <property type="match status" value="1"/>
</dbReference>
<evidence type="ECO:0000256" key="2">
    <source>
        <dbReference type="SAM" id="MobiDB-lite"/>
    </source>
</evidence>
<feature type="non-terminal residue" evidence="4">
    <location>
        <position position="689"/>
    </location>
</feature>
<dbReference type="InterPro" id="IPR001849">
    <property type="entry name" value="PH_domain"/>
</dbReference>
<dbReference type="PANTHER" id="PTHR45960:SF3">
    <property type="entry name" value="GRB2-ASSOCIATED-BINDING PROTEIN 3"/>
    <property type="match status" value="1"/>
</dbReference>
<comment type="caution">
    <text evidence="4">The sequence shown here is derived from an EMBL/GenBank/DDBJ whole genome shotgun (WGS) entry which is preliminary data.</text>
</comment>
<evidence type="ECO:0000256" key="1">
    <source>
        <dbReference type="ARBA" id="ARBA00029462"/>
    </source>
</evidence>
<dbReference type="Proteomes" id="UP000886611">
    <property type="component" value="Unassembled WGS sequence"/>
</dbReference>
<feature type="region of interest" description="Disordered" evidence="2">
    <location>
        <begin position="252"/>
        <end position="305"/>
    </location>
</feature>
<dbReference type="Gene3D" id="2.30.29.30">
    <property type="entry name" value="Pleckstrin-homology domain (PH domain)/Phosphotyrosine-binding domain (PTB)"/>
    <property type="match status" value="1"/>
</dbReference>
<feature type="region of interest" description="Disordered" evidence="2">
    <location>
        <begin position="518"/>
        <end position="550"/>
    </location>
</feature>
<feature type="compositionally biased region" description="Basic and acidic residues" evidence="2">
    <location>
        <begin position="292"/>
        <end position="301"/>
    </location>
</feature>
<keyword evidence="5" id="KW-1185">Reference proteome</keyword>
<dbReference type="GO" id="GO:0007165">
    <property type="term" value="P:signal transduction"/>
    <property type="evidence" value="ECO:0007669"/>
    <property type="project" value="TreeGrafter"/>
</dbReference>
<accession>A0A8X8BRI8</accession>
<evidence type="ECO:0000259" key="3">
    <source>
        <dbReference type="PROSITE" id="PS50003"/>
    </source>
</evidence>
<evidence type="ECO:0000313" key="4">
    <source>
        <dbReference type="EMBL" id="KAG2463902.1"/>
    </source>
</evidence>
<feature type="compositionally biased region" description="Pro residues" evidence="2">
    <location>
        <begin position="519"/>
        <end position="535"/>
    </location>
</feature>
<sequence>MAAPALHSKMVGRRLLVEQRVRCACLFSITGDASEVQSRMLEEFGQPAVHRNTISHINEIGSANHRKNPGPSRSVQTDDMKNRLCAKLESSLHKSKSSRRLSAKLNIDAASFAFAAGALSASGVSMSSGDIVCTGWLIKSPPEKKLKRYAWRKRWFVLRQGRMSGNPDVLEYFRSKTSKKPIRVINLNECQVQMHQEASVIRREFQDHHIFVVKTAARTFYLVAKTEAEMNTWVHHISQICHFGPLDSETDSVESLSPTISSLQRSPSGSSHTSRMTDATSNSVQDFPTDTSSREGSHSESDSSLPSDYLFLSQCKTGPSSFSNRCNSWSHSSRLPDTLVDDVFSSPGCSSQPTTPSVLSESFSLLESVTSPAMGTKNPWPEVFMFDKNCSGLLRENCQDGETPPPRPPKPVYMMSKDGDMADPVQPIRACRKWSIDAALREDIEMNHRRNPEKRFSLSLPHRVTPFSCGPTSYCDDAYVPMKSPLVTSHDLSPDGYIPMSPCVVAMPLSNGTAELTPVPSPLPKLPPDMEPPPVNRSLKPRNKTRPPSLDLRSLTTIREHPARPILTRTMTEPCNPTGRSFWEEHHHHFNEGPGSSSGGGEEDGYIRMSQAERHPLRQQNGHILDEWPGKVSLDYLDLDFNLVSPSPAQQKLFLLDEEKVDYVLVDEKKTQALQNTKQEWTDVRQSKA</sequence>
<dbReference type="EMBL" id="JAATIS010003638">
    <property type="protein sequence ID" value="KAG2463902.1"/>
    <property type="molecule type" value="Genomic_DNA"/>
</dbReference>
<proteinExistence type="inferred from homology"/>
<dbReference type="AlphaFoldDB" id="A0A8X8BRI8"/>
<dbReference type="PROSITE" id="PS50003">
    <property type="entry name" value="PH_DOMAIN"/>
    <property type="match status" value="1"/>
</dbReference>
<gene>
    <name evidence="4" type="primary">Gab3</name>
    <name evidence="4" type="ORF">GTO96_0002986</name>
</gene>
<reference evidence="4 5" key="1">
    <citation type="journal article" date="2021" name="Cell">
        <title>Tracing the genetic footprints of vertebrate landing in non-teleost ray-finned fishes.</title>
        <authorList>
            <person name="Bi X."/>
            <person name="Wang K."/>
            <person name="Yang L."/>
            <person name="Pan H."/>
            <person name="Jiang H."/>
            <person name="Wei Q."/>
            <person name="Fang M."/>
            <person name="Yu H."/>
            <person name="Zhu C."/>
            <person name="Cai Y."/>
            <person name="He Y."/>
            <person name="Gan X."/>
            <person name="Zeng H."/>
            <person name="Yu D."/>
            <person name="Zhu Y."/>
            <person name="Jiang H."/>
            <person name="Qiu Q."/>
            <person name="Yang H."/>
            <person name="Zhang Y.E."/>
            <person name="Wang W."/>
            <person name="Zhu M."/>
            <person name="He S."/>
            <person name="Zhang G."/>
        </authorList>
    </citation>
    <scope>NUCLEOTIDE SEQUENCE [LARGE SCALE GENOMIC DNA]</scope>
    <source>
        <strain evidence="4">Bchr_013</strain>
    </source>
</reference>
<dbReference type="InterPro" id="IPR011993">
    <property type="entry name" value="PH-like_dom_sf"/>
</dbReference>
<comment type="similarity">
    <text evidence="1">Belongs to the GAB family.</text>
</comment>
<protein>
    <submittedName>
        <fullName evidence="4">GAB3 protein</fullName>
    </submittedName>
</protein>